<evidence type="ECO:0000313" key="3">
    <source>
        <dbReference type="Proteomes" id="UP001497482"/>
    </source>
</evidence>
<protein>
    <submittedName>
        <fullName evidence="2">Uncharacterized protein</fullName>
    </submittedName>
</protein>
<name>A0AAV2M5D9_KNICA</name>
<keyword evidence="3" id="KW-1185">Reference proteome</keyword>
<evidence type="ECO:0000256" key="1">
    <source>
        <dbReference type="SAM" id="MobiDB-lite"/>
    </source>
</evidence>
<gene>
    <name evidence="2" type="ORF">KC01_LOCUS35485</name>
</gene>
<dbReference type="Proteomes" id="UP001497482">
    <property type="component" value="Chromosome 6"/>
</dbReference>
<proteinExistence type="predicted"/>
<feature type="compositionally biased region" description="Basic and acidic residues" evidence="1">
    <location>
        <begin position="72"/>
        <end position="81"/>
    </location>
</feature>
<organism evidence="2 3">
    <name type="scientific">Knipowitschia caucasica</name>
    <name type="common">Caucasian dwarf goby</name>
    <name type="synonym">Pomatoschistus caucasicus</name>
    <dbReference type="NCBI Taxonomy" id="637954"/>
    <lineage>
        <taxon>Eukaryota</taxon>
        <taxon>Metazoa</taxon>
        <taxon>Chordata</taxon>
        <taxon>Craniata</taxon>
        <taxon>Vertebrata</taxon>
        <taxon>Euteleostomi</taxon>
        <taxon>Actinopterygii</taxon>
        <taxon>Neopterygii</taxon>
        <taxon>Teleostei</taxon>
        <taxon>Neoteleostei</taxon>
        <taxon>Acanthomorphata</taxon>
        <taxon>Gobiaria</taxon>
        <taxon>Gobiiformes</taxon>
        <taxon>Gobioidei</taxon>
        <taxon>Gobiidae</taxon>
        <taxon>Gobiinae</taxon>
        <taxon>Knipowitschia</taxon>
    </lineage>
</organism>
<feature type="region of interest" description="Disordered" evidence="1">
    <location>
        <begin position="1"/>
        <end position="94"/>
    </location>
</feature>
<accession>A0AAV2M5D9</accession>
<evidence type="ECO:0000313" key="2">
    <source>
        <dbReference type="EMBL" id="CAL1608580.1"/>
    </source>
</evidence>
<dbReference type="EMBL" id="OZ035828">
    <property type="protein sequence ID" value="CAL1608580.1"/>
    <property type="molecule type" value="Genomic_DNA"/>
</dbReference>
<feature type="compositionally biased region" description="Basic and acidic residues" evidence="1">
    <location>
        <begin position="18"/>
        <end position="42"/>
    </location>
</feature>
<feature type="compositionally biased region" description="Polar residues" evidence="1">
    <location>
        <begin position="60"/>
        <end position="71"/>
    </location>
</feature>
<dbReference type="AlphaFoldDB" id="A0AAV2M5D9"/>
<sequence length="94" mass="10453">MSAELFSVGFDPGAGTRRHGDLDTRTQRHGDTETRAPSRADRPTAILRARPPSSLWVWSPGNTGLSWTRPTDTTHGHDPRTRPGRQPRAAERDQ</sequence>
<reference evidence="2 3" key="1">
    <citation type="submission" date="2024-04" db="EMBL/GenBank/DDBJ databases">
        <authorList>
            <person name="Waldvogel A.-M."/>
            <person name="Schoenle A."/>
        </authorList>
    </citation>
    <scope>NUCLEOTIDE SEQUENCE [LARGE SCALE GENOMIC DNA]</scope>
</reference>